<feature type="domain" description="Peptidase C14 caspase" evidence="2">
    <location>
        <begin position="44"/>
        <end position="184"/>
    </location>
</feature>
<evidence type="ECO:0000259" key="2">
    <source>
        <dbReference type="Pfam" id="PF00656"/>
    </source>
</evidence>
<reference evidence="3" key="1">
    <citation type="submission" date="2021-01" db="EMBL/GenBank/DDBJ databases">
        <authorList>
            <person name="Corre E."/>
            <person name="Pelletier E."/>
            <person name="Niang G."/>
            <person name="Scheremetjew M."/>
            <person name="Finn R."/>
            <person name="Kale V."/>
            <person name="Holt S."/>
            <person name="Cochrane G."/>
            <person name="Meng A."/>
            <person name="Brown T."/>
            <person name="Cohen L."/>
        </authorList>
    </citation>
    <scope>NUCLEOTIDE SEQUENCE</scope>
</reference>
<protein>
    <recommendedName>
        <fullName evidence="2">Peptidase C14 caspase domain-containing protein</fullName>
    </recommendedName>
</protein>
<dbReference type="GO" id="GO:0005737">
    <property type="term" value="C:cytoplasm"/>
    <property type="evidence" value="ECO:0007669"/>
    <property type="project" value="TreeGrafter"/>
</dbReference>
<dbReference type="EMBL" id="HBFQ01033548">
    <property type="protein sequence ID" value="CAD8849283.1"/>
    <property type="molecule type" value="Transcribed_RNA"/>
</dbReference>
<dbReference type="GO" id="GO:0006508">
    <property type="term" value="P:proteolysis"/>
    <property type="evidence" value="ECO:0007669"/>
    <property type="project" value="InterPro"/>
</dbReference>
<evidence type="ECO:0000313" key="3">
    <source>
        <dbReference type="EMBL" id="CAD8849283.1"/>
    </source>
</evidence>
<gene>
    <name evidence="3" type="ORF">NSCI0253_LOCUS23633</name>
</gene>
<dbReference type="AlphaFoldDB" id="A0A7S1ABZ0"/>
<proteinExistence type="inferred from homology"/>
<dbReference type="PANTHER" id="PTHR48104:SF30">
    <property type="entry name" value="METACASPASE-1"/>
    <property type="match status" value="1"/>
</dbReference>
<name>A0A7S1ABZ0_NOCSC</name>
<dbReference type="Gene3D" id="3.40.50.1460">
    <property type="match status" value="1"/>
</dbReference>
<dbReference type="PANTHER" id="PTHR48104">
    <property type="entry name" value="METACASPASE-4"/>
    <property type="match status" value="1"/>
</dbReference>
<dbReference type="InterPro" id="IPR029030">
    <property type="entry name" value="Caspase-like_dom_sf"/>
</dbReference>
<dbReference type="InterPro" id="IPR050452">
    <property type="entry name" value="Metacaspase"/>
</dbReference>
<dbReference type="Pfam" id="PF00656">
    <property type="entry name" value="Peptidase_C14"/>
    <property type="match status" value="1"/>
</dbReference>
<sequence length="283" mass="31466">MGQEIGNQLTHLCGCDVVTYEATNRAVHSRPQYALPDRDVGRYMIINALDYSQTLNPLTCTVDGQNMETLVAKCHLVNVTAMYDNECTKGNVRQAIQQVGRRCQPGDTFVYYYSGHGARIETCDAQEDSFCFVNNDGQVSEASCMTDDEFSELIWTSFPFGVRILILTDTCSGAICDFKRGGWEGREAISITGCLDAHCGDTDRGGIFTHSMLCAISRLQLDEVVDYSVGTLYNETVDVDTAMFRSAQDITIQCAPGVSPAKVPWPLAPREQFTPPFRRRLYQ</sequence>
<comment type="similarity">
    <text evidence="1">Belongs to the peptidase C14B family.</text>
</comment>
<dbReference type="SUPFAM" id="SSF52129">
    <property type="entry name" value="Caspase-like"/>
    <property type="match status" value="1"/>
</dbReference>
<evidence type="ECO:0000256" key="1">
    <source>
        <dbReference type="ARBA" id="ARBA00009005"/>
    </source>
</evidence>
<organism evidence="3">
    <name type="scientific">Noctiluca scintillans</name>
    <name type="common">Sea sparkle</name>
    <name type="synonym">Red tide dinoflagellate</name>
    <dbReference type="NCBI Taxonomy" id="2966"/>
    <lineage>
        <taxon>Eukaryota</taxon>
        <taxon>Sar</taxon>
        <taxon>Alveolata</taxon>
        <taxon>Dinophyceae</taxon>
        <taxon>Noctilucales</taxon>
        <taxon>Noctilucaceae</taxon>
        <taxon>Noctiluca</taxon>
    </lineage>
</organism>
<dbReference type="InterPro" id="IPR011600">
    <property type="entry name" value="Pept_C14_caspase"/>
</dbReference>
<accession>A0A7S1ABZ0</accession>
<dbReference type="GO" id="GO:0004197">
    <property type="term" value="F:cysteine-type endopeptidase activity"/>
    <property type="evidence" value="ECO:0007669"/>
    <property type="project" value="InterPro"/>
</dbReference>